<organism evidence="13">
    <name type="scientific">Drosophila grimshawi</name>
    <name type="common">Hawaiian fruit fly</name>
    <name type="synonym">Idiomyia grimshawi</name>
    <dbReference type="NCBI Taxonomy" id="7222"/>
    <lineage>
        <taxon>Eukaryota</taxon>
        <taxon>Metazoa</taxon>
        <taxon>Ecdysozoa</taxon>
        <taxon>Arthropoda</taxon>
        <taxon>Hexapoda</taxon>
        <taxon>Insecta</taxon>
        <taxon>Pterygota</taxon>
        <taxon>Neoptera</taxon>
        <taxon>Endopterygota</taxon>
        <taxon>Diptera</taxon>
        <taxon>Brachycera</taxon>
        <taxon>Muscomorpha</taxon>
        <taxon>Ephydroidea</taxon>
        <taxon>Drosophilidae</taxon>
        <taxon>Drosophila</taxon>
        <taxon>Hawaiian Drosophila</taxon>
    </lineage>
</organism>
<gene>
    <name evidence="12" type="primary">Dgri\GH24034</name>
    <name evidence="12" type="ORF">Dgri_GH24034</name>
</gene>
<dbReference type="OMA" id="FNRCVDN"/>
<comment type="function">
    <text evidence="8">Mitochondrial intermembrane chaperone that participates in the import and insertion of some multi-pass transmembrane proteins into the mitochondrial inner membrane. Also required for the transfer of beta-barrel precursors from the TOM complex to the sorting and assembly machinery (SAM complex) of the outer membrane. Acts as a chaperone-like protein that protects the hydrophobic precursors from aggregation and guide them through the mitochondrial intermembrane space.</text>
</comment>
<evidence type="ECO:0000259" key="11">
    <source>
        <dbReference type="Pfam" id="PF02953"/>
    </source>
</evidence>
<dbReference type="PhylomeDB" id="B4JMF2"/>
<dbReference type="PANTHER" id="PTHR13172">
    <property type="entry name" value="MITOCHONDRIAL IMPORT INNER MEMBRANE TRANSLOCASE SUBUNIT TIM9B"/>
    <property type="match status" value="1"/>
</dbReference>
<dbReference type="OrthoDB" id="1551503at2759"/>
<dbReference type="EMBL" id="CH916371">
    <property type="protein sequence ID" value="EDV92477.1"/>
    <property type="molecule type" value="Genomic_DNA"/>
</dbReference>
<dbReference type="InterPro" id="IPR035427">
    <property type="entry name" value="Tim10-like_dom_sf"/>
</dbReference>
<dbReference type="GO" id="GO:0015031">
    <property type="term" value="P:protein transport"/>
    <property type="evidence" value="ECO:0007669"/>
    <property type="project" value="UniProtKB-KW"/>
</dbReference>
<dbReference type="InParanoid" id="B4JMF2"/>
<dbReference type="STRING" id="7222.B4JMF2"/>
<keyword evidence="13" id="KW-1185">Reference proteome</keyword>
<dbReference type="HOGENOM" id="CLU_141397_2_1_1"/>
<dbReference type="GO" id="GO:0005743">
    <property type="term" value="C:mitochondrial inner membrane"/>
    <property type="evidence" value="ECO:0007669"/>
    <property type="project" value="UniProtKB-SubCell"/>
</dbReference>
<keyword evidence="2" id="KW-0479">Metal-binding</keyword>
<dbReference type="GO" id="GO:0046872">
    <property type="term" value="F:metal ion binding"/>
    <property type="evidence" value="ECO:0007669"/>
    <property type="project" value="UniProtKB-KW"/>
</dbReference>
<feature type="region of interest" description="Disordered" evidence="10">
    <location>
        <begin position="103"/>
        <end position="123"/>
    </location>
</feature>
<keyword evidence="4 8" id="KW-0653">Protein transport</keyword>
<dbReference type="Gene3D" id="1.10.287.810">
    <property type="entry name" value="Mitochondrial import inner membrane translocase subunit tim13 like domains"/>
    <property type="match status" value="1"/>
</dbReference>
<accession>B4JMF2</accession>
<proteinExistence type="inferred from homology"/>
<dbReference type="AlphaFoldDB" id="B4JMF2"/>
<evidence type="ECO:0000256" key="5">
    <source>
        <dbReference type="ARBA" id="ARBA00023010"/>
    </source>
</evidence>
<protein>
    <recommendedName>
        <fullName evidence="8">Mitochondrial import inner membrane translocase subunit</fullName>
    </recommendedName>
</protein>
<comment type="subcellular location">
    <subcellularLocation>
        <location evidence="8">Mitochondrion inner membrane</location>
        <topology evidence="8">Peripheral membrane protein</topology>
        <orientation evidence="8">Intermembrane side</orientation>
    </subcellularLocation>
</comment>
<dbReference type="InterPro" id="IPR004217">
    <property type="entry name" value="Tim10-like"/>
</dbReference>
<dbReference type="KEGG" id="dgr:6565873"/>
<reference evidence="12 13" key="1">
    <citation type="journal article" date="2007" name="Nature">
        <title>Evolution of genes and genomes on the Drosophila phylogeny.</title>
        <authorList>
            <consortium name="Drosophila 12 Genomes Consortium"/>
            <person name="Clark A.G."/>
            <person name="Eisen M.B."/>
            <person name="Smith D.R."/>
            <person name="Bergman C.M."/>
            <person name="Oliver B."/>
            <person name="Markow T.A."/>
            <person name="Kaufman T.C."/>
            <person name="Kellis M."/>
            <person name="Gelbart W."/>
            <person name="Iyer V.N."/>
            <person name="Pollard D.A."/>
            <person name="Sackton T.B."/>
            <person name="Larracuente A.M."/>
            <person name="Singh N.D."/>
            <person name="Abad J.P."/>
            <person name="Abt D.N."/>
            <person name="Adryan B."/>
            <person name="Aguade M."/>
            <person name="Akashi H."/>
            <person name="Anderson W.W."/>
            <person name="Aquadro C.F."/>
            <person name="Ardell D.H."/>
            <person name="Arguello R."/>
            <person name="Artieri C.G."/>
            <person name="Barbash D.A."/>
            <person name="Barker D."/>
            <person name="Barsanti P."/>
            <person name="Batterham P."/>
            <person name="Batzoglou S."/>
            <person name="Begun D."/>
            <person name="Bhutkar A."/>
            <person name="Blanco E."/>
            <person name="Bosak S.A."/>
            <person name="Bradley R.K."/>
            <person name="Brand A.D."/>
            <person name="Brent M.R."/>
            <person name="Brooks A.N."/>
            <person name="Brown R.H."/>
            <person name="Butlin R.K."/>
            <person name="Caggese C."/>
            <person name="Calvi B.R."/>
            <person name="Bernardo de Carvalho A."/>
            <person name="Caspi A."/>
            <person name="Castrezana S."/>
            <person name="Celniker S.E."/>
            <person name="Chang J.L."/>
            <person name="Chapple C."/>
            <person name="Chatterji S."/>
            <person name="Chinwalla A."/>
            <person name="Civetta A."/>
            <person name="Clifton S.W."/>
            <person name="Comeron J.M."/>
            <person name="Costello J.C."/>
            <person name="Coyne J.A."/>
            <person name="Daub J."/>
            <person name="David R.G."/>
            <person name="Delcher A.L."/>
            <person name="Delehaunty K."/>
            <person name="Do C.B."/>
            <person name="Ebling H."/>
            <person name="Edwards K."/>
            <person name="Eickbush T."/>
            <person name="Evans J.D."/>
            <person name="Filipski A."/>
            <person name="Findeiss S."/>
            <person name="Freyhult E."/>
            <person name="Fulton L."/>
            <person name="Fulton R."/>
            <person name="Garcia A.C."/>
            <person name="Gardiner A."/>
            <person name="Garfield D.A."/>
            <person name="Garvin B.E."/>
            <person name="Gibson G."/>
            <person name="Gilbert D."/>
            <person name="Gnerre S."/>
            <person name="Godfrey J."/>
            <person name="Good R."/>
            <person name="Gotea V."/>
            <person name="Gravely B."/>
            <person name="Greenberg A.J."/>
            <person name="Griffiths-Jones S."/>
            <person name="Gross S."/>
            <person name="Guigo R."/>
            <person name="Gustafson E.A."/>
            <person name="Haerty W."/>
            <person name="Hahn M.W."/>
            <person name="Halligan D.L."/>
            <person name="Halpern A.L."/>
            <person name="Halter G.M."/>
            <person name="Han M.V."/>
            <person name="Heger A."/>
            <person name="Hillier L."/>
            <person name="Hinrichs A.S."/>
            <person name="Holmes I."/>
            <person name="Hoskins R.A."/>
            <person name="Hubisz M.J."/>
            <person name="Hultmark D."/>
            <person name="Huntley M.A."/>
            <person name="Jaffe D.B."/>
            <person name="Jagadeeshan S."/>
            <person name="Jeck W.R."/>
            <person name="Johnson J."/>
            <person name="Jones C.D."/>
            <person name="Jordan W.C."/>
            <person name="Karpen G.H."/>
            <person name="Kataoka E."/>
            <person name="Keightley P.D."/>
            <person name="Kheradpour P."/>
            <person name="Kirkness E.F."/>
            <person name="Koerich L.B."/>
            <person name="Kristiansen K."/>
            <person name="Kudrna D."/>
            <person name="Kulathinal R.J."/>
            <person name="Kumar S."/>
            <person name="Kwok R."/>
            <person name="Lander E."/>
            <person name="Langley C.H."/>
            <person name="Lapoint R."/>
            <person name="Lazzaro B.P."/>
            <person name="Lee S.J."/>
            <person name="Levesque L."/>
            <person name="Li R."/>
            <person name="Lin C.F."/>
            <person name="Lin M.F."/>
            <person name="Lindblad-Toh K."/>
            <person name="Llopart A."/>
            <person name="Long M."/>
            <person name="Low L."/>
            <person name="Lozovsky E."/>
            <person name="Lu J."/>
            <person name="Luo M."/>
            <person name="Machado C.A."/>
            <person name="Makalowski W."/>
            <person name="Marzo M."/>
            <person name="Matsuda M."/>
            <person name="Matzkin L."/>
            <person name="McAllister B."/>
            <person name="McBride C.S."/>
            <person name="McKernan B."/>
            <person name="McKernan K."/>
            <person name="Mendez-Lago M."/>
            <person name="Minx P."/>
            <person name="Mollenhauer M.U."/>
            <person name="Montooth K."/>
            <person name="Mount S.M."/>
            <person name="Mu X."/>
            <person name="Myers E."/>
            <person name="Negre B."/>
            <person name="Newfeld S."/>
            <person name="Nielsen R."/>
            <person name="Noor M.A."/>
            <person name="O'Grady P."/>
            <person name="Pachter L."/>
            <person name="Papaceit M."/>
            <person name="Parisi M.J."/>
            <person name="Parisi M."/>
            <person name="Parts L."/>
            <person name="Pedersen J.S."/>
            <person name="Pesole G."/>
            <person name="Phillippy A.M."/>
            <person name="Ponting C.P."/>
            <person name="Pop M."/>
            <person name="Porcelli D."/>
            <person name="Powell J.R."/>
            <person name="Prohaska S."/>
            <person name="Pruitt K."/>
            <person name="Puig M."/>
            <person name="Quesneville H."/>
            <person name="Ram K.R."/>
            <person name="Rand D."/>
            <person name="Rasmussen M.D."/>
            <person name="Reed L.K."/>
            <person name="Reenan R."/>
            <person name="Reily A."/>
            <person name="Remington K.A."/>
            <person name="Rieger T.T."/>
            <person name="Ritchie M.G."/>
            <person name="Robin C."/>
            <person name="Rogers Y.H."/>
            <person name="Rohde C."/>
            <person name="Rozas J."/>
            <person name="Rubenfield M.J."/>
            <person name="Ruiz A."/>
            <person name="Russo S."/>
            <person name="Salzberg S.L."/>
            <person name="Sanchez-Gracia A."/>
            <person name="Saranga D.J."/>
            <person name="Sato H."/>
            <person name="Schaeffer S.W."/>
            <person name="Schatz M.C."/>
            <person name="Schlenke T."/>
            <person name="Schwartz R."/>
            <person name="Segarra C."/>
            <person name="Singh R.S."/>
            <person name="Sirot L."/>
            <person name="Sirota M."/>
            <person name="Sisneros N.B."/>
            <person name="Smith C.D."/>
            <person name="Smith T.F."/>
            <person name="Spieth J."/>
            <person name="Stage D.E."/>
            <person name="Stark A."/>
            <person name="Stephan W."/>
            <person name="Strausberg R.L."/>
            <person name="Strempel S."/>
            <person name="Sturgill D."/>
            <person name="Sutton G."/>
            <person name="Sutton G.G."/>
            <person name="Tao W."/>
            <person name="Teichmann S."/>
            <person name="Tobari Y.N."/>
            <person name="Tomimura Y."/>
            <person name="Tsolas J.M."/>
            <person name="Valente V.L."/>
            <person name="Venter E."/>
            <person name="Venter J.C."/>
            <person name="Vicario S."/>
            <person name="Vieira F.G."/>
            <person name="Vilella A.J."/>
            <person name="Villasante A."/>
            <person name="Walenz B."/>
            <person name="Wang J."/>
            <person name="Wasserman M."/>
            <person name="Watts T."/>
            <person name="Wilson D."/>
            <person name="Wilson R.K."/>
            <person name="Wing R.A."/>
            <person name="Wolfner M.F."/>
            <person name="Wong A."/>
            <person name="Wong G.K."/>
            <person name="Wu C.I."/>
            <person name="Wu G."/>
            <person name="Yamamoto D."/>
            <person name="Yang H.P."/>
            <person name="Yang S.P."/>
            <person name="Yorke J.A."/>
            <person name="Yoshida K."/>
            <person name="Zdobnov E."/>
            <person name="Zhang P."/>
            <person name="Zhang Y."/>
            <person name="Zimin A.V."/>
            <person name="Baldwin J."/>
            <person name="Abdouelleil A."/>
            <person name="Abdulkadir J."/>
            <person name="Abebe A."/>
            <person name="Abera B."/>
            <person name="Abreu J."/>
            <person name="Acer S.C."/>
            <person name="Aftuck L."/>
            <person name="Alexander A."/>
            <person name="An P."/>
            <person name="Anderson E."/>
            <person name="Anderson S."/>
            <person name="Arachi H."/>
            <person name="Azer M."/>
            <person name="Bachantsang P."/>
            <person name="Barry A."/>
            <person name="Bayul T."/>
            <person name="Berlin A."/>
            <person name="Bessette D."/>
            <person name="Bloom T."/>
            <person name="Blye J."/>
            <person name="Boguslavskiy L."/>
            <person name="Bonnet C."/>
            <person name="Boukhgalter B."/>
            <person name="Bourzgui I."/>
            <person name="Brown A."/>
            <person name="Cahill P."/>
            <person name="Channer S."/>
            <person name="Cheshatsang Y."/>
            <person name="Chuda L."/>
            <person name="Citroen M."/>
            <person name="Collymore A."/>
            <person name="Cooke P."/>
            <person name="Costello M."/>
            <person name="D'Aco K."/>
            <person name="Daza R."/>
            <person name="De Haan G."/>
            <person name="DeGray S."/>
            <person name="DeMaso C."/>
            <person name="Dhargay N."/>
            <person name="Dooley K."/>
            <person name="Dooley E."/>
            <person name="Doricent M."/>
            <person name="Dorje P."/>
            <person name="Dorjee K."/>
            <person name="Dupes A."/>
            <person name="Elong R."/>
            <person name="Falk J."/>
            <person name="Farina A."/>
            <person name="Faro S."/>
            <person name="Ferguson D."/>
            <person name="Fisher S."/>
            <person name="Foley C.D."/>
            <person name="Franke A."/>
            <person name="Friedrich D."/>
            <person name="Gadbois L."/>
            <person name="Gearin G."/>
            <person name="Gearin C.R."/>
            <person name="Giannoukos G."/>
            <person name="Goode T."/>
            <person name="Graham J."/>
            <person name="Grandbois E."/>
            <person name="Grewal S."/>
            <person name="Gyaltsen K."/>
            <person name="Hafez N."/>
            <person name="Hagos B."/>
            <person name="Hall J."/>
            <person name="Henson C."/>
            <person name="Hollinger A."/>
            <person name="Honan T."/>
            <person name="Huard M.D."/>
            <person name="Hughes L."/>
            <person name="Hurhula B."/>
            <person name="Husby M.E."/>
            <person name="Kamat A."/>
            <person name="Kanga B."/>
            <person name="Kashin S."/>
            <person name="Khazanovich D."/>
            <person name="Kisner P."/>
            <person name="Lance K."/>
            <person name="Lara M."/>
            <person name="Lee W."/>
            <person name="Lennon N."/>
            <person name="Letendre F."/>
            <person name="LeVine R."/>
            <person name="Lipovsky A."/>
            <person name="Liu X."/>
            <person name="Liu J."/>
            <person name="Liu S."/>
            <person name="Lokyitsang T."/>
            <person name="Lokyitsang Y."/>
            <person name="Lubonja R."/>
            <person name="Lui A."/>
            <person name="MacDonald P."/>
            <person name="Magnisalis V."/>
            <person name="Maru K."/>
            <person name="Matthews C."/>
            <person name="McCusker W."/>
            <person name="McDonough S."/>
            <person name="Mehta T."/>
            <person name="Meldrim J."/>
            <person name="Meneus L."/>
            <person name="Mihai O."/>
            <person name="Mihalev A."/>
            <person name="Mihova T."/>
            <person name="Mittelman R."/>
            <person name="Mlenga V."/>
            <person name="Montmayeur A."/>
            <person name="Mulrain L."/>
            <person name="Navidi A."/>
            <person name="Naylor J."/>
            <person name="Negash T."/>
            <person name="Nguyen T."/>
            <person name="Nguyen N."/>
            <person name="Nicol R."/>
            <person name="Norbu C."/>
            <person name="Norbu N."/>
            <person name="Novod N."/>
            <person name="O'Neill B."/>
            <person name="Osman S."/>
            <person name="Markiewicz E."/>
            <person name="Oyono O.L."/>
            <person name="Patti C."/>
            <person name="Phunkhang P."/>
            <person name="Pierre F."/>
            <person name="Priest M."/>
            <person name="Raghuraman S."/>
            <person name="Rege F."/>
            <person name="Reyes R."/>
            <person name="Rise C."/>
            <person name="Rogov P."/>
            <person name="Ross K."/>
            <person name="Ryan E."/>
            <person name="Settipalli S."/>
            <person name="Shea T."/>
            <person name="Sherpa N."/>
            <person name="Shi L."/>
            <person name="Shih D."/>
            <person name="Sparrow T."/>
            <person name="Spaulding J."/>
            <person name="Stalker J."/>
            <person name="Stange-Thomann N."/>
            <person name="Stavropoulos S."/>
            <person name="Stone C."/>
            <person name="Strader C."/>
            <person name="Tesfaye S."/>
            <person name="Thomson T."/>
            <person name="Thoulutsang Y."/>
            <person name="Thoulutsang D."/>
            <person name="Topham K."/>
            <person name="Topping I."/>
            <person name="Tsamla T."/>
            <person name="Vassiliev H."/>
            <person name="Vo A."/>
            <person name="Wangchuk T."/>
            <person name="Wangdi T."/>
            <person name="Weiand M."/>
            <person name="Wilkinson J."/>
            <person name="Wilson A."/>
            <person name="Yadav S."/>
            <person name="Young G."/>
            <person name="Yu Q."/>
            <person name="Zembek L."/>
            <person name="Zhong D."/>
            <person name="Zimmer A."/>
            <person name="Zwirko Z."/>
            <person name="Jaffe D.B."/>
            <person name="Alvarez P."/>
            <person name="Brockman W."/>
            <person name="Butler J."/>
            <person name="Chin C."/>
            <person name="Gnerre S."/>
            <person name="Grabherr M."/>
            <person name="Kleber M."/>
            <person name="Mauceli E."/>
            <person name="MacCallum I."/>
        </authorList>
    </citation>
    <scope>NUCLEOTIDE SEQUENCE [LARGE SCALE GENOMIC DNA]</scope>
    <source>
        <strain evidence="13">Tucson 15287-2541.00</strain>
    </source>
</reference>
<comment type="domain">
    <text evidence="8">The twin CX3C motif contains 4 conserved Cys residues that form 2 disulfide bonds in the mitochondrial intermembrane space.</text>
</comment>
<evidence type="ECO:0000256" key="2">
    <source>
        <dbReference type="ARBA" id="ARBA00022723"/>
    </source>
</evidence>
<evidence type="ECO:0000256" key="10">
    <source>
        <dbReference type="SAM" id="MobiDB-lite"/>
    </source>
</evidence>
<dbReference type="FunFam" id="1.10.287.810:FF:000013">
    <property type="entry name" value="Mitochondrial GE17372"/>
    <property type="match status" value="1"/>
</dbReference>
<sequence length="123" mass="14392">MDSNLRNLKDFLTLYNKVTELCFNRCVDNLSQRELFEQENTCVDRCVTKFARFNQNMMKAYVDVQTKINVKRMEEVEENAKKLEQHQQEERIKEQLKEKEVAATSTILTPANNSNNTPGNLAM</sequence>
<evidence type="ECO:0000256" key="9">
    <source>
        <dbReference type="SAM" id="Coils"/>
    </source>
</evidence>
<dbReference type="SMR" id="B4JMF2"/>
<keyword evidence="8" id="KW-0143">Chaperone</keyword>
<keyword evidence="3" id="KW-0862">Zinc</keyword>
<name>B4JMF2_DROGR</name>
<evidence type="ECO:0000256" key="7">
    <source>
        <dbReference type="ARBA" id="ARBA00023157"/>
    </source>
</evidence>
<keyword evidence="1 8" id="KW-0813">Transport</keyword>
<dbReference type="eggNOG" id="KOG3479">
    <property type="taxonomic scope" value="Eukaryota"/>
</dbReference>
<keyword evidence="6 8" id="KW-0496">Mitochondrion</keyword>
<dbReference type="GO" id="GO:0071456">
    <property type="term" value="P:cellular response to hypoxia"/>
    <property type="evidence" value="ECO:0007669"/>
    <property type="project" value="EnsemblMetazoa"/>
</dbReference>
<dbReference type="FunCoup" id="B4JMF2">
    <property type="interactions" value="358"/>
</dbReference>
<keyword evidence="8" id="KW-0472">Membrane</keyword>
<evidence type="ECO:0000256" key="8">
    <source>
        <dbReference type="RuleBase" id="RU367043"/>
    </source>
</evidence>
<evidence type="ECO:0000313" key="13">
    <source>
        <dbReference type="Proteomes" id="UP000001070"/>
    </source>
</evidence>
<evidence type="ECO:0000256" key="3">
    <source>
        <dbReference type="ARBA" id="ARBA00022833"/>
    </source>
</evidence>
<keyword evidence="7 8" id="KW-1015">Disulfide bond</keyword>
<evidence type="ECO:0000256" key="6">
    <source>
        <dbReference type="ARBA" id="ARBA00023128"/>
    </source>
</evidence>
<comment type="similarity">
    <text evidence="8">Belongs to the small Tim family.</text>
</comment>
<feature type="domain" description="Tim10-like" evidence="11">
    <location>
        <begin position="5"/>
        <end position="61"/>
    </location>
</feature>
<evidence type="ECO:0000313" key="12">
    <source>
        <dbReference type="EMBL" id="EDV92477.1"/>
    </source>
</evidence>
<dbReference type="InterPro" id="IPR050673">
    <property type="entry name" value="Mito_inner_translocase_sub"/>
</dbReference>
<evidence type="ECO:0000256" key="4">
    <source>
        <dbReference type="ARBA" id="ARBA00022927"/>
    </source>
</evidence>
<keyword evidence="8" id="KW-0999">Mitochondrion inner membrane</keyword>
<keyword evidence="9" id="KW-0175">Coiled coil</keyword>
<keyword evidence="5 8" id="KW-0811">Translocation</keyword>
<dbReference type="Pfam" id="PF02953">
    <property type="entry name" value="zf-Tim10_DDP"/>
    <property type="match status" value="1"/>
</dbReference>
<comment type="subunit">
    <text evidence="8">Heterohexamer.</text>
</comment>
<evidence type="ECO:0000256" key="1">
    <source>
        <dbReference type="ARBA" id="ARBA00022448"/>
    </source>
</evidence>
<dbReference type="Proteomes" id="UP000001070">
    <property type="component" value="Unassembled WGS sequence"/>
</dbReference>
<dbReference type="SUPFAM" id="SSF144122">
    <property type="entry name" value="Tim10-like"/>
    <property type="match status" value="1"/>
</dbReference>
<feature type="coiled-coil region" evidence="9">
    <location>
        <begin position="70"/>
        <end position="99"/>
    </location>
</feature>